<keyword evidence="6 10" id="KW-0418">Kinase</keyword>
<feature type="transmembrane region" description="Helical" evidence="8">
    <location>
        <begin position="177"/>
        <end position="199"/>
    </location>
</feature>
<evidence type="ECO:0000256" key="2">
    <source>
        <dbReference type="ARBA" id="ARBA00004236"/>
    </source>
</evidence>
<dbReference type="Pfam" id="PF00512">
    <property type="entry name" value="HisKA"/>
    <property type="match status" value="1"/>
</dbReference>
<keyword evidence="5" id="KW-0808">Transferase</keyword>
<proteinExistence type="predicted"/>
<dbReference type="Proteomes" id="UP000722989">
    <property type="component" value="Unassembled WGS sequence"/>
</dbReference>
<dbReference type="CDD" id="cd00082">
    <property type="entry name" value="HisKA"/>
    <property type="match status" value="1"/>
</dbReference>
<dbReference type="PANTHER" id="PTHR43711">
    <property type="entry name" value="TWO-COMPONENT HISTIDINE KINASE"/>
    <property type="match status" value="1"/>
</dbReference>
<reference evidence="10 11" key="1">
    <citation type="submission" date="2020-03" db="EMBL/GenBank/DDBJ databases">
        <title>WGS of the type strain of Planosporangium spp.</title>
        <authorList>
            <person name="Thawai C."/>
        </authorList>
    </citation>
    <scope>NUCLEOTIDE SEQUENCE [LARGE SCALE GENOMIC DNA]</scope>
    <source>
        <strain evidence="10 11">TBRC 5610</strain>
    </source>
</reference>
<feature type="transmembrane region" description="Helical" evidence="8">
    <location>
        <begin position="12"/>
        <end position="34"/>
    </location>
</feature>
<evidence type="ECO:0000256" key="4">
    <source>
        <dbReference type="ARBA" id="ARBA00022553"/>
    </source>
</evidence>
<evidence type="ECO:0000313" key="10">
    <source>
        <dbReference type="EMBL" id="NJC71120.1"/>
    </source>
</evidence>
<dbReference type="SUPFAM" id="SSF55781">
    <property type="entry name" value="GAF domain-like"/>
    <property type="match status" value="1"/>
</dbReference>
<dbReference type="SUPFAM" id="SSF55874">
    <property type="entry name" value="ATPase domain of HSP90 chaperone/DNA topoisomerase II/histidine kinase"/>
    <property type="match status" value="1"/>
</dbReference>
<dbReference type="InterPro" id="IPR029016">
    <property type="entry name" value="GAF-like_dom_sf"/>
</dbReference>
<dbReference type="PRINTS" id="PR00344">
    <property type="entry name" value="BCTRLSENSOR"/>
</dbReference>
<evidence type="ECO:0000256" key="1">
    <source>
        <dbReference type="ARBA" id="ARBA00000085"/>
    </source>
</evidence>
<dbReference type="CDD" id="cd16922">
    <property type="entry name" value="HATPase_EvgS-ArcB-TorS-like"/>
    <property type="match status" value="1"/>
</dbReference>
<evidence type="ECO:0000313" key="11">
    <source>
        <dbReference type="Proteomes" id="UP000722989"/>
    </source>
</evidence>
<sequence>MSKATSVARRLYRAFAMVILVLLITGVIASFAAWQQYRSVDALTGQVMPERLANSRVFLELMESQRGICNYLLNNDPAFEDVYRDDKREYQFAAQELRRTTMPEDRAAVAVELERADAWFAIAGRQRQVQPGSDEDVCFAHQGGPTFDLFLSSNAHLDRTLTHRGDVLRARTRTAELTAAGTLIATAGLGILAALIVAVRTARRVKRMFKDEKKHARAQARAQARAEARAQSKMREAGLRIRENVSVDAALDAAARVLGPAFRADLAVVRLAGAEHQEQRTAWWSASDRDGARPLSAQPVSWLADRHARGDVWRSGDVRTDPNGAPDSERKELLAAGAVSALTVPFGAGPVPDGAITLVRRTDDAPWLPAEVEAAGQVASDVSRWVQQSHLYEREQRLEAQLRDLDRSKDIFLSTVSHELRTPLTSISGFVELLADTASGPLTDDQRHMLAIVERNTNRLRGMIEDLLTLSRIETGTLRTVRESTDVTELVDHAVRSVAAPPDVNVYTHCPPKSMVADVDPHQIERVLTNLLSNAVKFTPAGGEVVVSVREDGNHVVLTVSDTGIGIPHDEQAELFTRFFRASNAVEASIPGTGLGLTIVRNIVANHDGEVKLRSEPGEGTTVTVRLPRERVYAA</sequence>
<dbReference type="GO" id="GO:0016301">
    <property type="term" value="F:kinase activity"/>
    <property type="evidence" value="ECO:0007669"/>
    <property type="project" value="UniProtKB-KW"/>
</dbReference>
<accession>A0ABX0Y100</accession>
<evidence type="ECO:0000256" key="6">
    <source>
        <dbReference type="ARBA" id="ARBA00022777"/>
    </source>
</evidence>
<dbReference type="RefSeq" id="WP_167926006.1">
    <property type="nucleotide sequence ID" value="NZ_JAATVY010000009.1"/>
</dbReference>
<comment type="caution">
    <text evidence="10">The sequence shown here is derived from an EMBL/GenBank/DDBJ whole genome shotgun (WGS) entry which is preliminary data.</text>
</comment>
<dbReference type="PANTHER" id="PTHR43711:SF1">
    <property type="entry name" value="HISTIDINE KINASE 1"/>
    <property type="match status" value="1"/>
</dbReference>
<dbReference type="Pfam" id="PF02518">
    <property type="entry name" value="HATPase_c"/>
    <property type="match status" value="1"/>
</dbReference>
<keyword evidence="7" id="KW-0902">Two-component regulatory system</keyword>
<dbReference type="SMART" id="SM00388">
    <property type="entry name" value="HisKA"/>
    <property type="match status" value="1"/>
</dbReference>
<keyword evidence="8" id="KW-1133">Transmembrane helix</keyword>
<dbReference type="InterPro" id="IPR003018">
    <property type="entry name" value="GAF"/>
</dbReference>
<dbReference type="InterPro" id="IPR003594">
    <property type="entry name" value="HATPase_dom"/>
</dbReference>
<keyword evidence="8" id="KW-0812">Transmembrane</keyword>
<evidence type="ECO:0000256" key="3">
    <source>
        <dbReference type="ARBA" id="ARBA00012438"/>
    </source>
</evidence>
<comment type="subcellular location">
    <subcellularLocation>
        <location evidence="2">Cell membrane</location>
    </subcellularLocation>
</comment>
<keyword evidence="11" id="KW-1185">Reference proteome</keyword>
<evidence type="ECO:0000256" key="8">
    <source>
        <dbReference type="SAM" id="Phobius"/>
    </source>
</evidence>
<dbReference type="Gene3D" id="3.30.450.40">
    <property type="match status" value="1"/>
</dbReference>
<dbReference type="SUPFAM" id="SSF47384">
    <property type="entry name" value="Homodimeric domain of signal transducing histidine kinase"/>
    <property type="match status" value="1"/>
</dbReference>
<keyword evidence="8" id="KW-0472">Membrane</keyword>
<dbReference type="Gene3D" id="3.30.565.10">
    <property type="entry name" value="Histidine kinase-like ATPase, C-terminal domain"/>
    <property type="match status" value="1"/>
</dbReference>
<dbReference type="PROSITE" id="PS50109">
    <property type="entry name" value="HIS_KIN"/>
    <property type="match status" value="1"/>
</dbReference>
<dbReference type="InterPro" id="IPR003661">
    <property type="entry name" value="HisK_dim/P_dom"/>
</dbReference>
<keyword evidence="4" id="KW-0597">Phosphoprotein</keyword>
<dbReference type="InterPro" id="IPR036890">
    <property type="entry name" value="HATPase_C_sf"/>
</dbReference>
<evidence type="ECO:0000256" key="7">
    <source>
        <dbReference type="ARBA" id="ARBA00023012"/>
    </source>
</evidence>
<organism evidence="10 11">
    <name type="scientific">Planosporangium thailandense</name>
    <dbReference type="NCBI Taxonomy" id="765197"/>
    <lineage>
        <taxon>Bacteria</taxon>
        <taxon>Bacillati</taxon>
        <taxon>Actinomycetota</taxon>
        <taxon>Actinomycetes</taxon>
        <taxon>Micromonosporales</taxon>
        <taxon>Micromonosporaceae</taxon>
        <taxon>Planosporangium</taxon>
    </lineage>
</organism>
<protein>
    <recommendedName>
        <fullName evidence="3">histidine kinase</fullName>
        <ecNumber evidence="3">2.7.13.3</ecNumber>
    </recommendedName>
</protein>
<gene>
    <name evidence="10" type="ORF">HC031_15565</name>
</gene>
<dbReference type="SMART" id="SM00065">
    <property type="entry name" value="GAF"/>
    <property type="match status" value="1"/>
</dbReference>
<feature type="domain" description="Histidine kinase" evidence="9">
    <location>
        <begin position="415"/>
        <end position="631"/>
    </location>
</feature>
<dbReference type="SMART" id="SM00387">
    <property type="entry name" value="HATPase_c"/>
    <property type="match status" value="1"/>
</dbReference>
<dbReference type="InterPro" id="IPR036097">
    <property type="entry name" value="HisK_dim/P_sf"/>
</dbReference>
<evidence type="ECO:0000259" key="9">
    <source>
        <dbReference type="PROSITE" id="PS50109"/>
    </source>
</evidence>
<evidence type="ECO:0000256" key="5">
    <source>
        <dbReference type="ARBA" id="ARBA00022679"/>
    </source>
</evidence>
<name>A0ABX0Y100_9ACTN</name>
<dbReference type="EC" id="2.7.13.3" evidence="3"/>
<dbReference type="InterPro" id="IPR005467">
    <property type="entry name" value="His_kinase_dom"/>
</dbReference>
<dbReference type="InterPro" id="IPR050736">
    <property type="entry name" value="Sensor_HK_Regulatory"/>
</dbReference>
<dbReference type="EMBL" id="JAATVY010000009">
    <property type="protein sequence ID" value="NJC71120.1"/>
    <property type="molecule type" value="Genomic_DNA"/>
</dbReference>
<dbReference type="Gene3D" id="1.10.287.130">
    <property type="match status" value="1"/>
</dbReference>
<comment type="catalytic activity">
    <reaction evidence="1">
        <text>ATP + protein L-histidine = ADP + protein N-phospho-L-histidine.</text>
        <dbReference type="EC" id="2.7.13.3"/>
    </reaction>
</comment>
<dbReference type="InterPro" id="IPR004358">
    <property type="entry name" value="Sig_transdc_His_kin-like_C"/>
</dbReference>